<comment type="caution">
    <text evidence="2">The sequence shown here is derived from an EMBL/GenBank/DDBJ whole genome shotgun (WGS) entry which is preliminary data.</text>
</comment>
<name>A0AAN6GDX2_9BASI</name>
<reference evidence="2" key="1">
    <citation type="journal article" date="2023" name="PhytoFront">
        <title>Draft Genome Resources of Seven Strains of Tilletia horrida, Causal Agent of Kernel Smut of Rice.</title>
        <authorList>
            <person name="Khanal S."/>
            <person name="Antony Babu S."/>
            <person name="Zhou X.G."/>
        </authorList>
    </citation>
    <scope>NUCLEOTIDE SEQUENCE</scope>
    <source>
        <strain evidence="2">TX3</strain>
    </source>
</reference>
<feature type="compositionally biased region" description="Polar residues" evidence="1">
    <location>
        <begin position="64"/>
        <end position="85"/>
    </location>
</feature>
<dbReference type="AlphaFoldDB" id="A0AAN6GDX2"/>
<feature type="region of interest" description="Disordered" evidence="1">
    <location>
        <begin position="14"/>
        <end position="111"/>
    </location>
</feature>
<dbReference type="Proteomes" id="UP001176521">
    <property type="component" value="Unassembled WGS sequence"/>
</dbReference>
<feature type="compositionally biased region" description="Basic and acidic residues" evidence="1">
    <location>
        <begin position="44"/>
        <end position="63"/>
    </location>
</feature>
<organism evidence="2 3">
    <name type="scientific">Tilletia horrida</name>
    <dbReference type="NCBI Taxonomy" id="155126"/>
    <lineage>
        <taxon>Eukaryota</taxon>
        <taxon>Fungi</taxon>
        <taxon>Dikarya</taxon>
        <taxon>Basidiomycota</taxon>
        <taxon>Ustilaginomycotina</taxon>
        <taxon>Exobasidiomycetes</taxon>
        <taxon>Tilletiales</taxon>
        <taxon>Tilletiaceae</taxon>
        <taxon>Tilletia</taxon>
    </lineage>
</organism>
<proteinExistence type="predicted"/>
<evidence type="ECO:0000313" key="2">
    <source>
        <dbReference type="EMBL" id="KAK0528128.1"/>
    </source>
</evidence>
<feature type="compositionally biased region" description="Low complexity" evidence="1">
    <location>
        <begin position="14"/>
        <end position="24"/>
    </location>
</feature>
<evidence type="ECO:0000256" key="1">
    <source>
        <dbReference type="SAM" id="MobiDB-lite"/>
    </source>
</evidence>
<gene>
    <name evidence="2" type="ORF">OC842_004651</name>
</gene>
<protein>
    <submittedName>
        <fullName evidence="2">Uncharacterized protein</fullName>
    </submittedName>
</protein>
<sequence length="111" mass="11830">MSLLRRTDFARALLRSSRSSASASVNSAPLGGLAARAYTTPSEEAAKGEKHNKSPEQLQKEHTPASSGGANKHTASPNDQPTQSEDTVHAEKQAGNKTPEQLQKETVAKHQ</sequence>
<evidence type="ECO:0000313" key="3">
    <source>
        <dbReference type="Proteomes" id="UP001176521"/>
    </source>
</evidence>
<dbReference type="EMBL" id="JAPDMQ010000284">
    <property type="protein sequence ID" value="KAK0528128.1"/>
    <property type="molecule type" value="Genomic_DNA"/>
</dbReference>
<keyword evidence="3" id="KW-1185">Reference proteome</keyword>
<feature type="compositionally biased region" description="Basic and acidic residues" evidence="1">
    <location>
        <begin position="102"/>
        <end position="111"/>
    </location>
</feature>
<accession>A0AAN6GDX2</accession>